<dbReference type="AlphaFoldDB" id="A0AAE3D220"/>
<evidence type="ECO:0000256" key="7">
    <source>
        <dbReference type="ARBA" id="ARBA00023136"/>
    </source>
</evidence>
<evidence type="ECO:0000259" key="9">
    <source>
        <dbReference type="PROSITE" id="PS51012"/>
    </source>
</evidence>
<evidence type="ECO:0000313" key="11">
    <source>
        <dbReference type="Proteomes" id="UP001196509"/>
    </source>
</evidence>
<dbReference type="InterPro" id="IPR051449">
    <property type="entry name" value="ABC-2_transporter_component"/>
</dbReference>
<dbReference type="PANTHER" id="PTHR30294">
    <property type="entry name" value="MEMBRANE COMPONENT OF ABC TRANSPORTER YHHJ-RELATED"/>
    <property type="match status" value="1"/>
</dbReference>
<comment type="similarity">
    <text evidence="2">Belongs to the ABC-2 integral membrane protein family.</text>
</comment>
<dbReference type="GO" id="GO:0005886">
    <property type="term" value="C:plasma membrane"/>
    <property type="evidence" value="ECO:0007669"/>
    <property type="project" value="UniProtKB-SubCell"/>
</dbReference>
<dbReference type="InterPro" id="IPR013525">
    <property type="entry name" value="ABC2_TM"/>
</dbReference>
<reference evidence="10" key="1">
    <citation type="submission" date="2021-08" db="EMBL/GenBank/DDBJ databases">
        <title>Hoeflea bacterium WL0058 sp. nov., isolated from the sediment.</title>
        <authorList>
            <person name="Wang L."/>
            <person name="Zhang D."/>
        </authorList>
    </citation>
    <scope>NUCLEOTIDE SEQUENCE</scope>
    <source>
        <strain evidence="10">WL0058</strain>
    </source>
</reference>
<protein>
    <submittedName>
        <fullName evidence="10">ABC transporter permease</fullName>
    </submittedName>
</protein>
<evidence type="ECO:0000256" key="4">
    <source>
        <dbReference type="ARBA" id="ARBA00022475"/>
    </source>
</evidence>
<evidence type="ECO:0000256" key="6">
    <source>
        <dbReference type="ARBA" id="ARBA00022989"/>
    </source>
</evidence>
<feature type="transmembrane region" description="Helical" evidence="8">
    <location>
        <begin position="353"/>
        <end position="371"/>
    </location>
</feature>
<dbReference type="EMBL" id="JAICBX010000002">
    <property type="protein sequence ID" value="MBW8638481.1"/>
    <property type="molecule type" value="Genomic_DNA"/>
</dbReference>
<accession>A0AAE3D220</accession>
<feature type="domain" description="ABC transmembrane type-2" evidence="9">
    <location>
        <begin position="145"/>
        <end position="374"/>
    </location>
</feature>
<feature type="transmembrane region" description="Helical" evidence="8">
    <location>
        <begin position="261"/>
        <end position="285"/>
    </location>
</feature>
<sequence>MALSASRFMAILNKEFIQMRRDRMTFAMMIAIPIMQLLLFGYAINSDPRHLPSLVEVHESGPFTRSFISAMRISTYFDFRGTVGNAHEADHALKSGRAAFVVTIPENFERDIIRGRMPSLLVDVDASDPATAGAATSALTRIAANAVQDLAIGPLSYLQPEPSAFEVIAHKRYNPAGKTSYNIVPGLLAIIISMTMVMITAIAIVRESERGTMETLLATPARAPEVMLGKIIPYVLIGYVQTLVFFILAFLVFGVPFEGRALPFLIGLNLFILVNLALGFLYSTIAKSQMQAMQMSFFYMLPSILLSGFMFPFAAMPGWAQAIGTIIPTTHFNRIIRKVMLKGAGLTDIAPDLRALVIIVTVVTIIAMLRYRRTLD</sequence>
<keyword evidence="4" id="KW-1003">Cell membrane</keyword>
<dbReference type="PANTHER" id="PTHR30294:SF29">
    <property type="entry name" value="MULTIDRUG ABC TRANSPORTER PERMEASE YBHS-RELATED"/>
    <property type="match status" value="1"/>
</dbReference>
<gene>
    <name evidence="10" type="ORF">K1W69_14895</name>
</gene>
<evidence type="ECO:0000256" key="1">
    <source>
        <dbReference type="ARBA" id="ARBA00004651"/>
    </source>
</evidence>
<dbReference type="RefSeq" id="WP_220229097.1">
    <property type="nucleotide sequence ID" value="NZ_JAICBX010000002.1"/>
</dbReference>
<dbReference type="PROSITE" id="PS51012">
    <property type="entry name" value="ABC_TM2"/>
    <property type="match status" value="1"/>
</dbReference>
<evidence type="ECO:0000256" key="3">
    <source>
        <dbReference type="ARBA" id="ARBA00022448"/>
    </source>
</evidence>
<feature type="transmembrane region" description="Helical" evidence="8">
    <location>
        <begin position="183"/>
        <end position="205"/>
    </location>
</feature>
<dbReference type="GO" id="GO:0140359">
    <property type="term" value="F:ABC-type transporter activity"/>
    <property type="evidence" value="ECO:0007669"/>
    <property type="project" value="InterPro"/>
</dbReference>
<dbReference type="Pfam" id="PF12698">
    <property type="entry name" value="ABC2_membrane_3"/>
    <property type="match status" value="1"/>
</dbReference>
<dbReference type="InterPro" id="IPR047817">
    <property type="entry name" value="ABC2_TM_bact-type"/>
</dbReference>
<keyword evidence="6 8" id="KW-1133">Transmembrane helix</keyword>
<evidence type="ECO:0000313" key="10">
    <source>
        <dbReference type="EMBL" id="MBW8638481.1"/>
    </source>
</evidence>
<feature type="transmembrane region" description="Helical" evidence="8">
    <location>
        <begin position="297"/>
        <end position="315"/>
    </location>
</feature>
<keyword evidence="7 8" id="KW-0472">Membrane</keyword>
<keyword evidence="3" id="KW-0813">Transport</keyword>
<proteinExistence type="inferred from homology"/>
<name>A0AAE3D220_9HYPH</name>
<comment type="subcellular location">
    <subcellularLocation>
        <location evidence="1">Cell membrane</location>
        <topology evidence="1">Multi-pass membrane protein</topology>
    </subcellularLocation>
</comment>
<feature type="transmembrane region" description="Helical" evidence="8">
    <location>
        <begin position="231"/>
        <end position="255"/>
    </location>
</feature>
<dbReference type="Gene3D" id="3.40.1710.10">
    <property type="entry name" value="abc type-2 transporter like domain"/>
    <property type="match status" value="1"/>
</dbReference>
<evidence type="ECO:0000256" key="5">
    <source>
        <dbReference type="ARBA" id="ARBA00022692"/>
    </source>
</evidence>
<dbReference type="Proteomes" id="UP001196509">
    <property type="component" value="Unassembled WGS sequence"/>
</dbReference>
<keyword evidence="11" id="KW-1185">Reference proteome</keyword>
<comment type="caution">
    <text evidence="10">The sequence shown here is derived from an EMBL/GenBank/DDBJ whole genome shotgun (WGS) entry which is preliminary data.</text>
</comment>
<organism evidence="10 11">
    <name type="scientific">Flavimaribacter sediminis</name>
    <dbReference type="NCBI Taxonomy" id="2865987"/>
    <lineage>
        <taxon>Bacteria</taxon>
        <taxon>Pseudomonadati</taxon>
        <taxon>Pseudomonadota</taxon>
        <taxon>Alphaproteobacteria</taxon>
        <taxon>Hyphomicrobiales</taxon>
        <taxon>Rhizobiaceae</taxon>
        <taxon>Flavimaribacter</taxon>
    </lineage>
</organism>
<evidence type="ECO:0000256" key="2">
    <source>
        <dbReference type="ARBA" id="ARBA00007783"/>
    </source>
</evidence>
<feature type="transmembrane region" description="Helical" evidence="8">
    <location>
        <begin position="24"/>
        <end position="44"/>
    </location>
</feature>
<evidence type="ECO:0000256" key="8">
    <source>
        <dbReference type="SAM" id="Phobius"/>
    </source>
</evidence>
<keyword evidence="5 8" id="KW-0812">Transmembrane</keyword>